<evidence type="ECO:0000313" key="6">
    <source>
        <dbReference type="EMBL" id="GLB85820.1"/>
    </source>
</evidence>
<dbReference type="GO" id="GO:0005886">
    <property type="term" value="C:plasma membrane"/>
    <property type="evidence" value="ECO:0007669"/>
    <property type="project" value="TreeGrafter"/>
</dbReference>
<dbReference type="Pfam" id="PF00005">
    <property type="entry name" value="ABC_tran"/>
    <property type="match status" value="1"/>
</dbReference>
<dbReference type="CDD" id="cd03255">
    <property type="entry name" value="ABC_MJ0796_LolCDE_FtsE"/>
    <property type="match status" value="1"/>
</dbReference>
<dbReference type="GO" id="GO:0098796">
    <property type="term" value="C:membrane protein complex"/>
    <property type="evidence" value="ECO:0007669"/>
    <property type="project" value="UniProtKB-ARBA"/>
</dbReference>
<dbReference type="Gene3D" id="3.40.50.300">
    <property type="entry name" value="P-loop containing nucleotide triphosphate hydrolases"/>
    <property type="match status" value="1"/>
</dbReference>
<evidence type="ECO:0000256" key="2">
    <source>
        <dbReference type="ARBA" id="ARBA00022741"/>
    </source>
</evidence>
<dbReference type="GO" id="GO:0016887">
    <property type="term" value="F:ATP hydrolysis activity"/>
    <property type="evidence" value="ECO:0007669"/>
    <property type="project" value="InterPro"/>
</dbReference>
<dbReference type="InterPro" id="IPR003439">
    <property type="entry name" value="ABC_transporter-like_ATP-bd"/>
</dbReference>
<dbReference type="GO" id="GO:0022857">
    <property type="term" value="F:transmembrane transporter activity"/>
    <property type="evidence" value="ECO:0007669"/>
    <property type="project" value="TreeGrafter"/>
</dbReference>
<organism evidence="6 7">
    <name type="scientific">Mycobacterium kiyosense</name>
    <dbReference type="NCBI Taxonomy" id="2871094"/>
    <lineage>
        <taxon>Bacteria</taxon>
        <taxon>Bacillati</taxon>
        <taxon>Actinomycetota</taxon>
        <taxon>Actinomycetes</taxon>
        <taxon>Mycobacteriales</taxon>
        <taxon>Mycobacteriaceae</taxon>
        <taxon>Mycobacterium</taxon>
    </lineage>
</organism>
<accession>A0AA37VCA7</accession>
<dbReference type="PROSITE" id="PS00211">
    <property type="entry name" value="ABC_TRANSPORTER_1"/>
    <property type="match status" value="1"/>
</dbReference>
<dbReference type="SMART" id="SM00382">
    <property type="entry name" value="AAA"/>
    <property type="match status" value="1"/>
</dbReference>
<comment type="caution">
    <text evidence="6">The sequence shown here is derived from an EMBL/GenBank/DDBJ whole genome shotgun (WGS) entry which is preliminary data.</text>
</comment>
<reference evidence="6" key="1">
    <citation type="submission" date="2022-07" db="EMBL/GenBank/DDBJ databases">
        <title>Mycobacterium kiyosense sp. nov., scotochromogenic slow-glowing species isolated from respiratory specimens.</title>
        <authorList>
            <person name="Fukano H."/>
            <person name="Kazumi Y."/>
            <person name="Sakagami N."/>
            <person name="Ato M."/>
            <person name="Mitarai S."/>
            <person name="Hoshino Y."/>
        </authorList>
    </citation>
    <scope>NUCLEOTIDE SEQUENCE</scope>
    <source>
        <strain evidence="6">SRL2020-028</strain>
    </source>
</reference>
<evidence type="ECO:0000256" key="1">
    <source>
        <dbReference type="ARBA" id="ARBA00022448"/>
    </source>
</evidence>
<evidence type="ECO:0000313" key="7">
    <source>
        <dbReference type="Proteomes" id="UP001165663"/>
    </source>
</evidence>
<dbReference type="PANTHER" id="PTHR24220:SF686">
    <property type="entry name" value="BLL7988 PROTEIN"/>
    <property type="match status" value="1"/>
</dbReference>
<evidence type="ECO:0000256" key="4">
    <source>
        <dbReference type="SAM" id="MobiDB-lite"/>
    </source>
</evidence>
<dbReference type="InterPro" id="IPR017871">
    <property type="entry name" value="ABC_transporter-like_CS"/>
</dbReference>
<dbReference type="PROSITE" id="PS50893">
    <property type="entry name" value="ABC_TRANSPORTER_2"/>
    <property type="match status" value="1"/>
</dbReference>
<dbReference type="PANTHER" id="PTHR24220">
    <property type="entry name" value="IMPORT ATP-BINDING PROTEIN"/>
    <property type="match status" value="1"/>
</dbReference>
<dbReference type="InterPro" id="IPR015854">
    <property type="entry name" value="ABC_transpr_LolD-like"/>
</dbReference>
<evidence type="ECO:0000256" key="3">
    <source>
        <dbReference type="ARBA" id="ARBA00022840"/>
    </source>
</evidence>
<keyword evidence="2" id="KW-0547">Nucleotide-binding</keyword>
<dbReference type="FunFam" id="3.40.50.300:FF:000032">
    <property type="entry name" value="Export ABC transporter ATP-binding protein"/>
    <property type="match status" value="1"/>
</dbReference>
<dbReference type="GO" id="GO:0005524">
    <property type="term" value="F:ATP binding"/>
    <property type="evidence" value="ECO:0007669"/>
    <property type="project" value="UniProtKB-KW"/>
</dbReference>
<dbReference type="InterPro" id="IPR003593">
    <property type="entry name" value="AAA+_ATPase"/>
</dbReference>
<dbReference type="GeneID" id="83632449"/>
<evidence type="ECO:0000259" key="5">
    <source>
        <dbReference type="PROSITE" id="PS50893"/>
    </source>
</evidence>
<gene>
    <name evidence="6" type="ORF">SRL2020028_50760</name>
</gene>
<keyword evidence="1" id="KW-0813">Transport</keyword>
<keyword evidence="3" id="KW-0067">ATP-binding</keyword>
<proteinExistence type="predicted"/>
<feature type="region of interest" description="Disordered" evidence="4">
    <location>
        <begin position="1"/>
        <end position="20"/>
    </location>
</feature>
<dbReference type="EMBL" id="BRXE01000101">
    <property type="protein sequence ID" value="GLB85820.1"/>
    <property type="molecule type" value="Genomic_DNA"/>
</dbReference>
<name>A0AA37VCA7_9MYCO</name>
<protein>
    <submittedName>
        <fullName evidence="6">ABC transporter</fullName>
    </submittedName>
</protein>
<feature type="domain" description="ABC transporter" evidence="5">
    <location>
        <begin position="25"/>
        <end position="254"/>
    </location>
</feature>
<dbReference type="SUPFAM" id="SSF52540">
    <property type="entry name" value="P-loop containing nucleoside triphosphate hydrolases"/>
    <property type="match status" value="1"/>
</dbReference>
<dbReference type="InterPro" id="IPR027417">
    <property type="entry name" value="P-loop_NTPase"/>
</dbReference>
<dbReference type="Proteomes" id="UP001165663">
    <property type="component" value="Unassembled WGS sequence"/>
</dbReference>
<sequence>MSERSPSSDDSETGPAAVAAEPPVLRLEAVSRTYGSGPTAVDALKGVDLEIWPGEFVVMLGPSGSGKTTLLNLVGGIETPTSGRILVSGNDIASLNSRERTAFRRDQVGFVFQFFNLVATLTAQENVEIIAELAGEDCAQRSRDALVKVAVDDLADRFPGQMSGGQQQRVAIARAIVKEPPLLLCDEPTGSLDLATGRQVLAVLRELSREGRHTVLLVTHNSAIAKIADRVVWLRSGRVALQERVAVPLPPQDLDW</sequence>
<dbReference type="InterPro" id="IPR017911">
    <property type="entry name" value="MacB-like_ATP-bd"/>
</dbReference>
<dbReference type="AlphaFoldDB" id="A0AA37VCA7"/>
<dbReference type="RefSeq" id="WP_264890950.1">
    <property type="nucleotide sequence ID" value="NZ_BRXE01000101.1"/>
</dbReference>